<gene>
    <name evidence="1" type="ORF">E2C01_049100</name>
</gene>
<dbReference type="Proteomes" id="UP000324222">
    <property type="component" value="Unassembled WGS sequence"/>
</dbReference>
<dbReference type="AlphaFoldDB" id="A0A5B7GBZ2"/>
<comment type="caution">
    <text evidence="1">The sequence shown here is derived from an EMBL/GenBank/DDBJ whole genome shotgun (WGS) entry which is preliminary data.</text>
</comment>
<keyword evidence="2" id="KW-1185">Reference proteome</keyword>
<name>A0A5B7GBZ2_PORTR</name>
<proteinExistence type="predicted"/>
<evidence type="ECO:0000313" key="1">
    <source>
        <dbReference type="EMBL" id="MPC55169.1"/>
    </source>
</evidence>
<evidence type="ECO:0000313" key="2">
    <source>
        <dbReference type="Proteomes" id="UP000324222"/>
    </source>
</evidence>
<reference evidence="1 2" key="1">
    <citation type="submission" date="2019-05" db="EMBL/GenBank/DDBJ databases">
        <title>Another draft genome of Portunus trituberculatus and its Hox gene families provides insights of decapod evolution.</title>
        <authorList>
            <person name="Jeong J.-H."/>
            <person name="Song I."/>
            <person name="Kim S."/>
            <person name="Choi T."/>
            <person name="Kim D."/>
            <person name="Ryu S."/>
            <person name="Kim W."/>
        </authorList>
    </citation>
    <scope>NUCLEOTIDE SEQUENCE [LARGE SCALE GENOMIC DNA]</scope>
    <source>
        <tissue evidence="1">Muscle</tissue>
    </source>
</reference>
<protein>
    <submittedName>
        <fullName evidence="1">Uncharacterized protein</fullName>
    </submittedName>
</protein>
<accession>A0A5B7GBZ2</accession>
<dbReference type="EMBL" id="VSRR010012945">
    <property type="protein sequence ID" value="MPC55169.1"/>
    <property type="molecule type" value="Genomic_DNA"/>
</dbReference>
<organism evidence="1 2">
    <name type="scientific">Portunus trituberculatus</name>
    <name type="common">Swimming crab</name>
    <name type="synonym">Neptunus trituberculatus</name>
    <dbReference type="NCBI Taxonomy" id="210409"/>
    <lineage>
        <taxon>Eukaryota</taxon>
        <taxon>Metazoa</taxon>
        <taxon>Ecdysozoa</taxon>
        <taxon>Arthropoda</taxon>
        <taxon>Crustacea</taxon>
        <taxon>Multicrustacea</taxon>
        <taxon>Malacostraca</taxon>
        <taxon>Eumalacostraca</taxon>
        <taxon>Eucarida</taxon>
        <taxon>Decapoda</taxon>
        <taxon>Pleocyemata</taxon>
        <taxon>Brachyura</taxon>
        <taxon>Eubrachyura</taxon>
        <taxon>Portunoidea</taxon>
        <taxon>Portunidae</taxon>
        <taxon>Portuninae</taxon>
        <taxon>Portunus</taxon>
    </lineage>
</organism>
<sequence>MVFSVRIESCGLIEERKGFESVHCKISKNKKISDRHPSPPTSPVMPVCCLARKAATYIKGTKF</sequence>